<organism evidence="8 9">
    <name type="scientific">Herbaspirillum frisingense GSF30</name>
    <dbReference type="NCBI Taxonomy" id="864073"/>
    <lineage>
        <taxon>Bacteria</taxon>
        <taxon>Pseudomonadati</taxon>
        <taxon>Pseudomonadota</taxon>
        <taxon>Betaproteobacteria</taxon>
        <taxon>Burkholderiales</taxon>
        <taxon>Oxalobacteraceae</taxon>
        <taxon>Herbaspirillum</taxon>
    </lineage>
</organism>
<dbReference type="CDD" id="cd03224">
    <property type="entry name" value="ABC_TM1139_LivF_branched"/>
    <property type="match status" value="1"/>
</dbReference>
<proteinExistence type="inferred from homology"/>
<dbReference type="InterPro" id="IPR027417">
    <property type="entry name" value="P-loop_NTPase"/>
</dbReference>
<accession>A0AAI9N5D3</accession>
<name>A0AAI9N5D3_9BURK</name>
<dbReference type="AlphaFoldDB" id="A0AAI9N5D3"/>
<dbReference type="EMBL" id="AEEC02000002">
    <property type="protein sequence ID" value="EOA06395.1"/>
    <property type="molecule type" value="Genomic_DNA"/>
</dbReference>
<dbReference type="SUPFAM" id="SSF52540">
    <property type="entry name" value="P-loop containing nucleoside triphosphate hydrolases"/>
    <property type="match status" value="1"/>
</dbReference>
<feature type="domain" description="ABC transporter" evidence="7">
    <location>
        <begin position="14"/>
        <end position="244"/>
    </location>
</feature>
<dbReference type="GO" id="GO:0016887">
    <property type="term" value="F:ATP hydrolysis activity"/>
    <property type="evidence" value="ECO:0007669"/>
    <property type="project" value="InterPro"/>
</dbReference>
<evidence type="ECO:0000313" key="9">
    <source>
        <dbReference type="Proteomes" id="UP000006772"/>
    </source>
</evidence>
<sequence length="245" mass="26640">MNAQVHPDSAPALLETRQLVVGYGGRPVLRDFDFRLLPGEVLCLIGHNGAGKSTLLKTLFGLVARQEGQVLLDGQPLAVVEPRRLCAAGVSLVPEGRGVFPGLTVAETMKMGLWAAGVAEGERQARLDWVMSVLPALRQFYGRRAGTLSGGQQQMVSIGRALLSRPRCLLMDEPSIGLAPKLFQDLLQPIRQLQRETGMAILLVEQNVKQALKISDRVVVMKSGAIIREALPAELDDNAKLMELY</sequence>
<keyword evidence="3" id="KW-1003">Cell membrane</keyword>
<reference evidence="8 9" key="1">
    <citation type="journal article" date="2013" name="Front. Microbiol.">
        <title>The genome of the endophytic bacterium H. frisingense GSF30(T) identifies diverse strategies in the Herbaspirillum genus to interact with plants.</title>
        <authorList>
            <person name="Straub D."/>
            <person name="Rothballer M."/>
            <person name="Hartmann A."/>
            <person name="Ludewig U."/>
        </authorList>
    </citation>
    <scope>NUCLEOTIDE SEQUENCE [LARGE SCALE GENOMIC DNA]</scope>
    <source>
        <strain evidence="8 9">GSF30</strain>
    </source>
</reference>
<keyword evidence="4" id="KW-0547">Nucleotide-binding</keyword>
<dbReference type="InterPro" id="IPR003439">
    <property type="entry name" value="ABC_transporter-like_ATP-bd"/>
</dbReference>
<dbReference type="InterPro" id="IPR052156">
    <property type="entry name" value="BCAA_Transport_ATP-bd_LivF"/>
</dbReference>
<keyword evidence="5 8" id="KW-0067">ATP-binding</keyword>
<comment type="similarity">
    <text evidence="1">Belongs to the ABC transporter superfamily.</text>
</comment>
<dbReference type="Pfam" id="PF00005">
    <property type="entry name" value="ABC_tran"/>
    <property type="match status" value="1"/>
</dbReference>
<dbReference type="SMART" id="SM00382">
    <property type="entry name" value="AAA"/>
    <property type="match status" value="1"/>
</dbReference>
<keyword evidence="2" id="KW-0813">Transport</keyword>
<evidence type="ECO:0000259" key="7">
    <source>
        <dbReference type="PROSITE" id="PS50893"/>
    </source>
</evidence>
<dbReference type="GO" id="GO:0015658">
    <property type="term" value="F:branched-chain amino acid transmembrane transporter activity"/>
    <property type="evidence" value="ECO:0007669"/>
    <property type="project" value="TreeGrafter"/>
</dbReference>
<evidence type="ECO:0000256" key="3">
    <source>
        <dbReference type="ARBA" id="ARBA00022475"/>
    </source>
</evidence>
<evidence type="ECO:0000256" key="4">
    <source>
        <dbReference type="ARBA" id="ARBA00022741"/>
    </source>
</evidence>
<dbReference type="Proteomes" id="UP000006772">
    <property type="component" value="Unassembled WGS sequence"/>
</dbReference>
<dbReference type="PANTHER" id="PTHR43820">
    <property type="entry name" value="HIGH-AFFINITY BRANCHED-CHAIN AMINO ACID TRANSPORT ATP-BINDING PROTEIN LIVF"/>
    <property type="match status" value="1"/>
</dbReference>
<evidence type="ECO:0000256" key="1">
    <source>
        <dbReference type="ARBA" id="ARBA00005417"/>
    </source>
</evidence>
<dbReference type="Gene3D" id="3.40.50.300">
    <property type="entry name" value="P-loop containing nucleotide triphosphate hydrolases"/>
    <property type="match status" value="1"/>
</dbReference>
<dbReference type="GO" id="GO:0015807">
    <property type="term" value="P:L-amino acid transport"/>
    <property type="evidence" value="ECO:0007669"/>
    <property type="project" value="TreeGrafter"/>
</dbReference>
<protein>
    <submittedName>
        <fullName evidence="8">Branched-chain amino acid transport ATP-binding protein</fullName>
    </submittedName>
</protein>
<keyword evidence="6" id="KW-0029">Amino-acid transport</keyword>
<dbReference type="InterPro" id="IPR017871">
    <property type="entry name" value="ABC_transporter-like_CS"/>
</dbReference>
<evidence type="ECO:0000256" key="5">
    <source>
        <dbReference type="ARBA" id="ARBA00022840"/>
    </source>
</evidence>
<gene>
    <name evidence="8" type="ORF">HFRIS_001509</name>
</gene>
<comment type="caution">
    <text evidence="8">The sequence shown here is derived from an EMBL/GenBank/DDBJ whole genome shotgun (WGS) entry which is preliminary data.</text>
</comment>
<dbReference type="PROSITE" id="PS50893">
    <property type="entry name" value="ABC_TRANSPORTER_2"/>
    <property type="match status" value="1"/>
</dbReference>
<evidence type="ECO:0000256" key="6">
    <source>
        <dbReference type="ARBA" id="ARBA00022970"/>
    </source>
</evidence>
<evidence type="ECO:0000256" key="2">
    <source>
        <dbReference type="ARBA" id="ARBA00022448"/>
    </source>
</evidence>
<dbReference type="PANTHER" id="PTHR43820:SF4">
    <property type="entry name" value="HIGH-AFFINITY BRANCHED-CHAIN AMINO ACID TRANSPORT ATP-BINDING PROTEIN LIVF"/>
    <property type="match status" value="1"/>
</dbReference>
<dbReference type="RefSeq" id="WP_006461439.1">
    <property type="nucleotide sequence ID" value="NZ_AEEC02000002.1"/>
</dbReference>
<dbReference type="PROSITE" id="PS00211">
    <property type="entry name" value="ABC_TRANSPORTER_1"/>
    <property type="match status" value="1"/>
</dbReference>
<dbReference type="InterPro" id="IPR003593">
    <property type="entry name" value="AAA+_ATPase"/>
</dbReference>
<evidence type="ECO:0000313" key="8">
    <source>
        <dbReference type="EMBL" id="EOA06395.1"/>
    </source>
</evidence>
<keyword evidence="3" id="KW-0472">Membrane</keyword>
<dbReference type="GO" id="GO:0005524">
    <property type="term" value="F:ATP binding"/>
    <property type="evidence" value="ECO:0007669"/>
    <property type="project" value="UniProtKB-KW"/>
</dbReference>